<dbReference type="SMART" id="SM00487">
    <property type="entry name" value="DEXDc"/>
    <property type="match status" value="1"/>
</dbReference>
<evidence type="ECO:0000313" key="5">
    <source>
        <dbReference type="Proteomes" id="UP000232638"/>
    </source>
</evidence>
<keyword evidence="4" id="KW-0547">Nucleotide-binding</keyword>
<keyword evidence="4" id="KW-0347">Helicase</keyword>
<gene>
    <name evidence="4" type="ORF">THSYN_13390</name>
</gene>
<dbReference type="PANTHER" id="PTHR45766:SF6">
    <property type="entry name" value="SWI_SNF-RELATED MATRIX-ASSOCIATED ACTIN-DEPENDENT REGULATOR OF CHROMATIN SUBFAMILY A-LIKE PROTEIN 1"/>
    <property type="match status" value="1"/>
</dbReference>
<dbReference type="GO" id="GO:0004386">
    <property type="term" value="F:helicase activity"/>
    <property type="evidence" value="ECO:0007669"/>
    <property type="project" value="UniProtKB-KW"/>
</dbReference>
<keyword evidence="5" id="KW-1185">Reference proteome</keyword>
<keyword evidence="4" id="KW-0067">ATP-binding</keyword>
<dbReference type="SMART" id="SM00490">
    <property type="entry name" value="HELICc"/>
    <property type="match status" value="1"/>
</dbReference>
<name>A0A2K8U8C4_9GAMM</name>
<accession>A0A2K8U8C4</accession>
<dbReference type="EMBL" id="CP020370">
    <property type="protein sequence ID" value="AUB81858.1"/>
    <property type="molecule type" value="Genomic_DNA"/>
</dbReference>
<reference evidence="4 5" key="1">
    <citation type="submission" date="2017-03" db="EMBL/GenBank/DDBJ databases">
        <title>Complete genome sequence of Candidatus 'Thiodictyon syntrophicum' sp. nov. strain Cad16T, a photolithoautotroph purple sulfur bacterium isolated from an alpine meromictic lake.</title>
        <authorList>
            <person name="Luedin S.M."/>
            <person name="Pothier J.F."/>
            <person name="Danza F."/>
            <person name="Storelli N."/>
            <person name="Wittwer M."/>
            <person name="Tonolla M."/>
        </authorList>
    </citation>
    <scope>NUCLEOTIDE SEQUENCE [LARGE SCALE GENOMIC DNA]</scope>
    <source>
        <strain evidence="4 5">Cad16T</strain>
    </source>
</reference>
<dbReference type="CDD" id="cd18793">
    <property type="entry name" value="SF2_C_SNF"/>
    <property type="match status" value="1"/>
</dbReference>
<dbReference type="PANTHER" id="PTHR45766">
    <property type="entry name" value="DNA ANNEALING HELICASE AND ENDONUCLEASE ZRANB3 FAMILY MEMBER"/>
    <property type="match status" value="1"/>
</dbReference>
<dbReference type="GO" id="GO:0016787">
    <property type="term" value="F:hydrolase activity"/>
    <property type="evidence" value="ECO:0007669"/>
    <property type="project" value="UniProtKB-KW"/>
</dbReference>
<keyword evidence="1" id="KW-0378">Hydrolase</keyword>
<dbReference type="CDD" id="cd09179">
    <property type="entry name" value="PLDc_N_DEXD_a"/>
    <property type="match status" value="1"/>
</dbReference>
<dbReference type="InterPro" id="IPR049730">
    <property type="entry name" value="SNF2/RAD54-like_C"/>
</dbReference>
<evidence type="ECO:0000259" key="3">
    <source>
        <dbReference type="PROSITE" id="PS51194"/>
    </source>
</evidence>
<dbReference type="OrthoDB" id="9803459at2"/>
<proteinExistence type="predicted"/>
<dbReference type="PROSITE" id="PS51192">
    <property type="entry name" value="HELICASE_ATP_BIND_1"/>
    <property type="match status" value="1"/>
</dbReference>
<dbReference type="KEGG" id="tsy:THSYN_13390"/>
<dbReference type="SUPFAM" id="SSF52540">
    <property type="entry name" value="P-loop containing nucleoside triphosphate hydrolases"/>
    <property type="match status" value="2"/>
</dbReference>
<protein>
    <submittedName>
        <fullName evidence="4">Helicase</fullName>
    </submittedName>
</protein>
<dbReference type="Pfam" id="PF00271">
    <property type="entry name" value="Helicase_C"/>
    <property type="match status" value="1"/>
</dbReference>
<dbReference type="RefSeq" id="WP_100919611.1">
    <property type="nucleotide sequence ID" value="NZ_CP020370.1"/>
</dbReference>
<evidence type="ECO:0000256" key="1">
    <source>
        <dbReference type="ARBA" id="ARBA00022801"/>
    </source>
</evidence>
<feature type="domain" description="Helicase C-terminal" evidence="3">
    <location>
        <begin position="760"/>
        <end position="938"/>
    </location>
</feature>
<sequence>MDNPPRLRDYPWQLTYSTSSHAAGDQPVDILHQFYIPALSRATGYDRVAGYFRSSSLAVASQGFSAFVAQGGNARMVVGADMHGDDVAAILAGDEARLTVFLNDALDQAEQWPEAEQRGVALLAWMVAHGRLEVRVAFRVHEQTGEPLAADSAADGYVHEKWAVFRDAAGDRLYATGSFNESRTALVLNAENIDLHRDWTGAENRQRADDAEARFKRTWGNQNPSLRVLTLPEAVRQRLIQLAGASDRPLEVDGSSAIPLAVPAPSAFERLRFALLRDGPRLPNGEYVGMVTAPVEPWPHQAVVAKRLIDTWPYSWLLCDEVGLGKTIEAGLAIRALYLAGLVRRVLIAPPASLTPQWHREMASKFLLPFGRALTGASARHEYLLPGPEERPAKSLYEPDLVIVSSGLLARAGRRGELRAAAPFDIALVDEAHYARRKNATQGTRAEPRYGNLYRILGDVLRTQARCLLLATATPMQLDPVEVADLIRLTNRVGHFQLDPSLTNAYYALLAKLVGGETLDATEWAFLHRAVTAVAGQDPLLWQYVQEAVIDEFSRFDVDAWLESGEPPPVSQGGGEEGVRRLAFAAAPLSRVMLRHTRPLLELYRRRGKLTANLARRVVLPLMPIAFTAQEQAAYDRLEGYCLGLAAQLGKGSQGKKASFALGMILSFLRLRFASSLFAIRESLRRRREKVEATLKHVAPAEEIDLDELSLTDLLDGGEGDEEAVGLVLAGRASADLIWERDRLLEMLAGLRDLSGTSSKMQRLLEHLNKRRGAGGRIAQTVVFTRFYDTLTDIVRRLRQADPHMLIGTYSGQGGSYVNARTRRLTGIDREAIKQRFLKGEIDVLVCTDAAAEGLNLQTADLLVNFDLPWNPMKVEQRIGRIDRIGQTHDTILVSNLCYLGSAEEIVYGRLLKRLSKASGVVGTQQISMLPVTAEEFQDLAAGTLSEDELAQRAEERARLAQRRTASMEIPPEDLYETYLRLSQGSADEAPPIDLKAIWDALSTSVYLRDLGCTVLPDLAMRCMVLNNVPGIPDGKALTVSRKGYDEGIPGLEGAPGFATYGDPTFETLMTHLATFELPCCMRRLDLEIPGSNARLVGYAVADSGFGSQGPVRLVRRWRDLTGLVPDEARVVDETWAVEALGQLASLAKPRGDRFKAVGKIEAQNERSGRGQLALAYLVASRLMAARRKLSGADRFWHELASMEKAYADRDLIRVKPIPVRVARQFPASLFEVTLPQIGDDGYVDVPQILLGCALDAAARVADSLRIKKDDVSTDDMIARLEREIAKLSR</sequence>
<dbReference type="InterPro" id="IPR014001">
    <property type="entry name" value="Helicase_ATP-bd"/>
</dbReference>
<dbReference type="Gene3D" id="3.40.50.10810">
    <property type="entry name" value="Tandem AAA-ATPase domain"/>
    <property type="match status" value="1"/>
</dbReference>
<evidence type="ECO:0000259" key="2">
    <source>
        <dbReference type="PROSITE" id="PS51192"/>
    </source>
</evidence>
<dbReference type="PROSITE" id="PS51194">
    <property type="entry name" value="HELICASE_CTER"/>
    <property type="match status" value="1"/>
</dbReference>
<dbReference type="Proteomes" id="UP000232638">
    <property type="component" value="Chromosome"/>
</dbReference>
<dbReference type="InterPro" id="IPR027417">
    <property type="entry name" value="P-loop_NTPase"/>
</dbReference>
<dbReference type="Gene3D" id="3.30.870.10">
    <property type="entry name" value="Endonuclease Chain A"/>
    <property type="match status" value="1"/>
</dbReference>
<dbReference type="InterPro" id="IPR038718">
    <property type="entry name" value="SNF2-like_sf"/>
</dbReference>
<evidence type="ECO:0000313" key="4">
    <source>
        <dbReference type="EMBL" id="AUB81858.1"/>
    </source>
</evidence>
<dbReference type="InterPro" id="IPR001650">
    <property type="entry name" value="Helicase_C-like"/>
</dbReference>
<organism evidence="4 5">
    <name type="scientific">Candidatus Thiodictyon syntrophicum</name>
    <dbReference type="NCBI Taxonomy" id="1166950"/>
    <lineage>
        <taxon>Bacteria</taxon>
        <taxon>Pseudomonadati</taxon>
        <taxon>Pseudomonadota</taxon>
        <taxon>Gammaproteobacteria</taxon>
        <taxon>Chromatiales</taxon>
        <taxon>Chromatiaceae</taxon>
        <taxon>Thiodictyon</taxon>
    </lineage>
</organism>
<dbReference type="Gene3D" id="3.40.50.300">
    <property type="entry name" value="P-loop containing nucleotide triphosphate hydrolases"/>
    <property type="match status" value="1"/>
</dbReference>
<feature type="domain" description="Helicase ATP-binding" evidence="2">
    <location>
        <begin position="317"/>
        <end position="493"/>
    </location>
</feature>